<evidence type="ECO:0000256" key="3">
    <source>
        <dbReference type="ARBA" id="ARBA00013184"/>
    </source>
</evidence>
<keyword evidence="6 13" id="KW-0863">Zinc-finger</keyword>
<feature type="region of interest" description="Disordered" evidence="15">
    <location>
        <begin position="1215"/>
        <end position="1401"/>
    </location>
</feature>
<feature type="compositionally biased region" description="Polar residues" evidence="15">
    <location>
        <begin position="601"/>
        <end position="611"/>
    </location>
</feature>
<sequence>MTVGAGRVEGETRDESENEKKGEDVGVDVDVDVDVGMKDGGNEGEVEEEQDADGDVDMEDNDNISNSKLQIDGDESSDDGNDEMDDENEEGPEPVTEDEESIIASTRTSPSPKRTRSRSKTKTKSETTSRSKRRSTSLRTSRRKRSSASDDDGSDDEDDEGGSPRRSQRRESPSSSSNADEDDWEAEVGSDDEEGSEEDELTKKTCIVCGQDEEHDPGEEFEEILACHVCDDRCHRQCARDQEYFDDEEDDAETWRCPPCLRSNAQPDPGTTQSTRHQIPQTVPSSSSSPSPITSSPELPSSPAPESELQHGQFIEATNNDEKEEEKQEDNELLHTTPPKSQSPSRPQYSKPAPSDTTTAITTTNNTTRAKPTIARALLPANYTTKNPNSHSIFNTLILDGDSVDGSRSLRKRRAPDENHQPQPSSQLQAYTHHDMTSDKQQQPASARKRKANAAVFAGGYDGTATSPPRVEVQYTSASDGENDTKPDIHSNGNGNANGQVNALDNGDGETHGVKTAKATAAAVAVARRKREAKKQGQGQGQLQVDSEMGGGRKSERRIQAAQRVQQQQQHQSRCTVLKKTSTSYVISLRLNKTKLKQALRVSSSSRNNVPPATRISFKKRKDRSSSQFLDAAPPSIQQQQQHHQPITAATTSTSNYPPPLTRDLTRFPKSSPFTAPFYTFPSRSNDELKSKPYGGILTPEEADTTRTLPLSTDRERFERARSKAEAEWRLKMEAAEAVGELSRTADEKVSGPPSKIKCVNFGGWEIETWYAAPYPEEYSRNRVLYICEFCLKYMNSAFVAWRHKLKCPAKHPPGDEIYRDGSVCISEVDGRKNPVYCQNLCLLAKLFLGSKTLYYDVEPFLFYVMTECDEFGYHFVGYFSKEKRVGSSNNVSCILTLPIHQRKGYGNLLIDFSYLLTRVEHKTGSPEKPLSDMGLVSYRNYWRLVLSYTLRDLRPHQTIEDGDDQADSQSSQTPDPENQSAQKKRQQRTSISISDLSERTGMTPDDIVSGLEGLRALVRDPVTKKYALRIDYDYLNEYIANWEKKGYVKLNPDALVWTPYLMSRVHGHHHGHGHQGRAGYDCAPPLSAVAPRDEERGVSLEAVGSAKGEMVDFTRLEIPGEGQGDPNEPLPAQSSEEAVTEGGTGTVTGTMTEGYVTSTTPSFQLHAPLDMNTPADHRAVSVGSYDAVGMNLTAPGTNTAPSIASTSSAFLHPHCHHHHQHQQRNTQEEDPAAGIPPTRFEIYPPLHRTGGYNRRRGRPLGVRGRGAYRKGVAASMTRRGGGLNSSSATTGSGSMATGREDSGVTTPRRKNPVRAAAVTRSTPAASGAATPVQGSARRVTRSSRLAAAVSAPEMEVGEEERSRDVDVNEENGHGDAVVQEEKGQQQEQEPQQEEDVDAEGEYDVDMIGATTTTEATTTETVTGTDTGPATATVTDTGTGTGASTESGGAPIDADGDTAMGMGMEMDEIDAEGEVDVETQM</sequence>
<dbReference type="GO" id="GO:0005634">
    <property type="term" value="C:nucleus"/>
    <property type="evidence" value="ECO:0007669"/>
    <property type="project" value="UniProtKB-SubCell"/>
</dbReference>
<dbReference type="GO" id="GO:0008270">
    <property type="term" value="F:zinc ion binding"/>
    <property type="evidence" value="ECO:0007669"/>
    <property type="project" value="UniProtKB-KW"/>
</dbReference>
<dbReference type="InterPro" id="IPR002717">
    <property type="entry name" value="HAT_MYST-type"/>
</dbReference>
<dbReference type="Gene3D" id="3.30.60.60">
    <property type="entry name" value="N-acetyl transferase-like"/>
    <property type="match status" value="1"/>
</dbReference>
<feature type="compositionally biased region" description="Basic residues" evidence="15">
    <location>
        <begin position="130"/>
        <end position="146"/>
    </location>
</feature>
<evidence type="ECO:0000259" key="16">
    <source>
        <dbReference type="PROSITE" id="PS50016"/>
    </source>
</evidence>
<proteinExistence type="inferred from homology"/>
<evidence type="ECO:0000256" key="5">
    <source>
        <dbReference type="ARBA" id="ARBA00022723"/>
    </source>
</evidence>
<dbReference type="GO" id="GO:0006357">
    <property type="term" value="P:regulation of transcription by RNA polymerase II"/>
    <property type="evidence" value="ECO:0007669"/>
    <property type="project" value="TreeGrafter"/>
</dbReference>
<feature type="domain" description="MYST-type HAT" evidence="17">
    <location>
        <begin position="752"/>
        <end position="1060"/>
    </location>
</feature>
<evidence type="ECO:0000256" key="14">
    <source>
        <dbReference type="RuleBase" id="RU361211"/>
    </source>
</evidence>
<keyword evidence="9" id="KW-0007">Acetylation</keyword>
<dbReference type="VEuPathDB" id="FungiDB:AAP_01287"/>
<evidence type="ECO:0000256" key="2">
    <source>
        <dbReference type="ARBA" id="ARBA00010107"/>
    </source>
</evidence>
<comment type="catalytic activity">
    <reaction evidence="14">
        <text>L-lysyl-[protein] + acetyl-CoA = N(6)-acetyl-L-lysyl-[protein] + CoA + H(+)</text>
        <dbReference type="Rhea" id="RHEA:45948"/>
        <dbReference type="Rhea" id="RHEA-COMP:9752"/>
        <dbReference type="Rhea" id="RHEA-COMP:10731"/>
        <dbReference type="ChEBI" id="CHEBI:15378"/>
        <dbReference type="ChEBI" id="CHEBI:29969"/>
        <dbReference type="ChEBI" id="CHEBI:57287"/>
        <dbReference type="ChEBI" id="CHEBI:57288"/>
        <dbReference type="ChEBI" id="CHEBI:61930"/>
        <dbReference type="EC" id="2.3.1.48"/>
    </reaction>
</comment>
<feature type="region of interest" description="Disordered" evidence="15">
    <location>
        <begin position="1120"/>
        <end position="1143"/>
    </location>
</feature>
<feature type="region of interest" description="Disordered" evidence="15">
    <location>
        <begin position="959"/>
        <end position="1005"/>
    </location>
</feature>
<evidence type="ECO:0000259" key="17">
    <source>
        <dbReference type="PROSITE" id="PS51726"/>
    </source>
</evidence>
<accession>A0A168BQS0</accession>
<feature type="compositionally biased region" description="Acidic residues" evidence="15">
    <location>
        <begin position="322"/>
        <end position="331"/>
    </location>
</feature>
<feature type="compositionally biased region" description="Basic and acidic residues" evidence="15">
    <location>
        <begin position="8"/>
        <end position="24"/>
    </location>
</feature>
<feature type="compositionally biased region" description="Basic and acidic residues" evidence="15">
    <location>
        <begin position="1360"/>
        <end position="1385"/>
    </location>
</feature>
<feature type="region of interest" description="Disordered" evidence="15">
    <location>
        <begin position="1417"/>
        <end position="1460"/>
    </location>
</feature>
<evidence type="ECO:0000256" key="12">
    <source>
        <dbReference type="PIRSR" id="PIRSR602717-51"/>
    </source>
</evidence>
<dbReference type="SUPFAM" id="SSF57903">
    <property type="entry name" value="FYVE/PHD zinc finger"/>
    <property type="match status" value="1"/>
</dbReference>
<feature type="region of interest" description="Disordered" evidence="15">
    <location>
        <begin position="475"/>
        <end position="495"/>
    </location>
</feature>
<feature type="region of interest" description="Disordered" evidence="15">
    <location>
        <begin position="1"/>
        <end position="203"/>
    </location>
</feature>
<feature type="compositionally biased region" description="Low complexity" evidence="15">
    <location>
        <begin position="1285"/>
        <end position="1298"/>
    </location>
</feature>
<evidence type="ECO:0000256" key="15">
    <source>
        <dbReference type="SAM" id="MobiDB-lite"/>
    </source>
</evidence>
<dbReference type="GO" id="GO:1990467">
    <property type="term" value="C:NuA3a histone acetyltransferase complex"/>
    <property type="evidence" value="ECO:0007669"/>
    <property type="project" value="TreeGrafter"/>
</dbReference>
<feature type="region of interest" description="Disordered" evidence="15">
    <location>
        <begin position="598"/>
        <end position="669"/>
    </location>
</feature>
<keyword evidence="5" id="KW-0479">Metal-binding</keyword>
<dbReference type="EC" id="2.3.1.48" evidence="3 14"/>
<evidence type="ECO:0000256" key="4">
    <source>
        <dbReference type="ARBA" id="ARBA00022679"/>
    </source>
</evidence>
<dbReference type="PROSITE" id="PS51726">
    <property type="entry name" value="MYST_HAT"/>
    <property type="match status" value="1"/>
</dbReference>
<dbReference type="OrthoDB" id="787137at2759"/>
<dbReference type="GO" id="GO:0004402">
    <property type="term" value="F:histone acetyltransferase activity"/>
    <property type="evidence" value="ECO:0007669"/>
    <property type="project" value="InterPro"/>
</dbReference>
<dbReference type="Proteomes" id="UP000242877">
    <property type="component" value="Unassembled WGS sequence"/>
</dbReference>
<feature type="compositionally biased region" description="Acidic residues" evidence="15">
    <location>
        <begin position="42"/>
        <end position="62"/>
    </location>
</feature>
<evidence type="ECO:0000256" key="1">
    <source>
        <dbReference type="ARBA" id="ARBA00004123"/>
    </source>
</evidence>
<organism evidence="18 19">
    <name type="scientific">Ascosphaera apis ARSEF 7405</name>
    <dbReference type="NCBI Taxonomy" id="392613"/>
    <lineage>
        <taxon>Eukaryota</taxon>
        <taxon>Fungi</taxon>
        <taxon>Dikarya</taxon>
        <taxon>Ascomycota</taxon>
        <taxon>Pezizomycotina</taxon>
        <taxon>Eurotiomycetes</taxon>
        <taxon>Eurotiomycetidae</taxon>
        <taxon>Onygenales</taxon>
        <taxon>Ascosphaeraceae</taxon>
        <taxon>Ascosphaera</taxon>
    </lineage>
</organism>
<evidence type="ECO:0000256" key="8">
    <source>
        <dbReference type="ARBA" id="ARBA00022853"/>
    </source>
</evidence>
<dbReference type="InterPro" id="IPR011011">
    <property type="entry name" value="Znf_FYVE_PHD"/>
</dbReference>
<dbReference type="InterPro" id="IPR050603">
    <property type="entry name" value="MYST_HAT"/>
</dbReference>
<feature type="region of interest" description="Disordered" evidence="15">
    <location>
        <begin position="243"/>
        <end position="372"/>
    </location>
</feature>
<dbReference type="Pfam" id="PF01853">
    <property type="entry name" value="MOZ_SAS"/>
    <property type="match status" value="1"/>
</dbReference>
<evidence type="ECO:0000256" key="11">
    <source>
        <dbReference type="ARBA" id="ARBA00045805"/>
    </source>
</evidence>
<dbReference type="GO" id="GO:0003682">
    <property type="term" value="F:chromatin binding"/>
    <property type="evidence" value="ECO:0007669"/>
    <property type="project" value="TreeGrafter"/>
</dbReference>
<dbReference type="InterPro" id="IPR013083">
    <property type="entry name" value="Znf_RING/FYVE/PHD"/>
</dbReference>
<dbReference type="PROSITE" id="PS50016">
    <property type="entry name" value="ZF_PHD_2"/>
    <property type="match status" value="1"/>
</dbReference>
<feature type="compositionally biased region" description="Acidic residues" evidence="15">
    <location>
        <begin position="179"/>
        <end position="200"/>
    </location>
</feature>
<keyword evidence="10 14" id="KW-0539">Nucleus</keyword>
<evidence type="ECO:0000256" key="7">
    <source>
        <dbReference type="ARBA" id="ARBA00022833"/>
    </source>
</evidence>
<feature type="compositionally biased region" description="Low complexity" evidence="15">
    <location>
        <begin position="284"/>
        <end position="307"/>
    </location>
</feature>
<dbReference type="InterPro" id="IPR040706">
    <property type="entry name" value="Zf-MYST"/>
</dbReference>
<evidence type="ECO:0000313" key="19">
    <source>
        <dbReference type="Proteomes" id="UP000242877"/>
    </source>
</evidence>
<reference evidence="18 19" key="1">
    <citation type="journal article" date="2016" name="Genome Biol. Evol.">
        <title>Divergent and convergent evolution of fungal pathogenicity.</title>
        <authorList>
            <person name="Shang Y."/>
            <person name="Xiao G."/>
            <person name="Zheng P."/>
            <person name="Cen K."/>
            <person name="Zhan S."/>
            <person name="Wang C."/>
        </authorList>
    </citation>
    <scope>NUCLEOTIDE SEQUENCE [LARGE SCALE GENOMIC DNA]</scope>
    <source>
        <strain evidence="18 19">ARSEF 7405</strain>
    </source>
</reference>
<dbReference type="PANTHER" id="PTHR10615:SF161">
    <property type="entry name" value="HISTONE ACETYLTRANSFERASE KAT7"/>
    <property type="match status" value="1"/>
</dbReference>
<dbReference type="Pfam" id="PF16866">
    <property type="entry name" value="PHD_4"/>
    <property type="match status" value="1"/>
</dbReference>
<keyword evidence="4 18" id="KW-0808">Transferase</keyword>
<keyword evidence="8" id="KW-0156">Chromatin regulator</keyword>
<feature type="compositionally biased region" description="Acidic residues" evidence="15">
    <location>
        <begin position="149"/>
        <end position="161"/>
    </location>
</feature>
<dbReference type="Gene3D" id="3.40.630.30">
    <property type="match status" value="2"/>
</dbReference>
<dbReference type="Gene3D" id="1.10.10.10">
    <property type="entry name" value="Winged helix-like DNA-binding domain superfamily/Winged helix DNA-binding domain"/>
    <property type="match status" value="2"/>
</dbReference>
<evidence type="ECO:0000256" key="9">
    <source>
        <dbReference type="ARBA" id="ARBA00022990"/>
    </source>
</evidence>
<protein>
    <recommendedName>
        <fullName evidence="3 14">Histone acetyltransferase</fullName>
        <ecNumber evidence="3 14">2.3.1.48</ecNumber>
    </recommendedName>
</protein>
<feature type="compositionally biased region" description="Acidic residues" evidence="15">
    <location>
        <begin position="72"/>
        <end position="101"/>
    </location>
</feature>
<comment type="function">
    <text evidence="11">Catalytic component of the NuA4 histone acetyltransferase (HAT) complex which is involved in epigenetic transcriptional activation of selected genes principally by acetylation of nucleosomal histones H4, H3, H2B, H2A and H2A variant H2A.Z. Acetylates histone H4 to form H4K5ac, H4K8ac, H4K12ac and H4K16ac, histone H3 to form H3K14ac, and histone H2A to form H2AK4ac and H2AK7ac. The NuA4 complex is involved in the DNA damage response and is required for chromosome segregation. The NuA4 complex plays a direct role in repair of DNA double-strand breaks (DSBs) through homologous recombination. Recruitment to promoters depends on H3K4me. Also acetylates non-histone proteins. In addition to protein acetyltransferase, can use different acyl-CoA substrates, such as 2-hydroxyisobutanoyl-CoA (2-hydroxyisobutyryl-CoA) or (2E)-butenoyl-CoA (crotonyl-CoA), and is able to mediate protein 2-hydroxyisobutyrylation and crotonylation, respectively.</text>
</comment>
<evidence type="ECO:0000256" key="6">
    <source>
        <dbReference type="ARBA" id="ARBA00022771"/>
    </source>
</evidence>
<feature type="region of interest" description="Disordered" evidence="15">
    <location>
        <begin position="400"/>
        <end position="453"/>
    </location>
</feature>
<feature type="compositionally biased region" description="Acidic residues" evidence="15">
    <location>
        <begin position="1391"/>
        <end position="1401"/>
    </location>
</feature>
<dbReference type="Pfam" id="PF17772">
    <property type="entry name" value="zf-MYST"/>
    <property type="match status" value="1"/>
</dbReference>
<feature type="compositionally biased region" description="Basic residues" evidence="15">
    <location>
        <begin position="113"/>
        <end position="122"/>
    </location>
</feature>
<feature type="compositionally biased region" description="Low complexity" evidence="15">
    <location>
        <begin position="560"/>
        <end position="574"/>
    </location>
</feature>
<evidence type="ECO:0000313" key="18">
    <source>
        <dbReference type="EMBL" id="KZZ95611.1"/>
    </source>
</evidence>
<keyword evidence="19" id="KW-1185">Reference proteome</keyword>
<dbReference type="SUPFAM" id="SSF55729">
    <property type="entry name" value="Acyl-CoA N-acyltransferases (Nat)"/>
    <property type="match status" value="1"/>
</dbReference>
<comment type="subcellular location">
    <subcellularLocation>
        <location evidence="1 14">Nucleus</location>
    </subcellularLocation>
</comment>
<dbReference type="FunFam" id="3.30.60.60:FF:000001">
    <property type="entry name" value="Histone acetyltransferase"/>
    <property type="match status" value="1"/>
</dbReference>
<feature type="compositionally biased region" description="Polar residues" evidence="15">
    <location>
        <begin position="338"/>
        <end position="348"/>
    </location>
</feature>
<dbReference type="InterPro" id="IPR036388">
    <property type="entry name" value="WH-like_DNA-bd_sf"/>
</dbReference>
<dbReference type="SMART" id="SM00249">
    <property type="entry name" value="PHD"/>
    <property type="match status" value="1"/>
</dbReference>
<comment type="similarity">
    <text evidence="2 14">Belongs to the MYST (SAS/MOZ) family.</text>
</comment>
<dbReference type="GO" id="GO:0003712">
    <property type="term" value="F:transcription coregulator activity"/>
    <property type="evidence" value="ECO:0007669"/>
    <property type="project" value="TreeGrafter"/>
</dbReference>
<dbReference type="PANTHER" id="PTHR10615">
    <property type="entry name" value="HISTONE ACETYLTRANSFERASE"/>
    <property type="match status" value="1"/>
</dbReference>
<feature type="region of interest" description="Disordered" evidence="15">
    <location>
        <begin position="530"/>
        <end position="574"/>
    </location>
</feature>
<dbReference type="InterPro" id="IPR016181">
    <property type="entry name" value="Acyl_CoA_acyltransferase"/>
</dbReference>
<dbReference type="Gene3D" id="3.30.40.10">
    <property type="entry name" value="Zinc/RING finger domain, C3HC4 (zinc finger)"/>
    <property type="match status" value="1"/>
</dbReference>
<dbReference type="GO" id="GO:0031507">
    <property type="term" value="P:heterochromatin formation"/>
    <property type="evidence" value="ECO:0007669"/>
    <property type="project" value="UniProtKB-ARBA"/>
</dbReference>
<dbReference type="EMBL" id="AZGZ01000004">
    <property type="protein sequence ID" value="KZZ95611.1"/>
    <property type="molecule type" value="Genomic_DNA"/>
</dbReference>
<feature type="domain" description="PHD-type" evidence="16">
    <location>
        <begin position="203"/>
        <end position="263"/>
    </location>
</feature>
<dbReference type="FunFam" id="3.40.630.30:FF:000001">
    <property type="entry name" value="Histone acetyltransferase"/>
    <property type="match status" value="1"/>
</dbReference>
<comment type="caution">
    <text evidence="18">The sequence shown here is derived from an EMBL/GenBank/DDBJ whole genome shotgun (WGS) entry which is preliminary data.</text>
</comment>
<feature type="compositionally biased region" description="Polar residues" evidence="15">
    <location>
        <begin position="263"/>
        <end position="283"/>
    </location>
</feature>
<dbReference type="InterPro" id="IPR019787">
    <property type="entry name" value="Znf_PHD-finger"/>
</dbReference>
<name>A0A168BQS0_9EURO</name>
<gene>
    <name evidence="18" type="ORF">AAP_01287</name>
</gene>
<feature type="compositionally biased region" description="Low complexity" evidence="15">
    <location>
        <begin position="357"/>
        <end position="368"/>
    </location>
</feature>
<keyword evidence="7" id="KW-0862">Zinc</keyword>
<feature type="compositionally biased region" description="Low complexity" evidence="15">
    <location>
        <begin position="1417"/>
        <end position="1451"/>
    </location>
</feature>
<evidence type="ECO:0000256" key="13">
    <source>
        <dbReference type="PROSITE-ProRule" id="PRU00146"/>
    </source>
</evidence>
<feature type="active site" description="Proton donor/acceptor" evidence="12">
    <location>
        <position position="928"/>
    </location>
</feature>
<dbReference type="InterPro" id="IPR001965">
    <property type="entry name" value="Znf_PHD"/>
</dbReference>
<feature type="compositionally biased region" description="Polar residues" evidence="15">
    <location>
        <begin position="421"/>
        <end position="430"/>
    </location>
</feature>
<evidence type="ECO:0000256" key="10">
    <source>
        <dbReference type="ARBA" id="ARBA00023242"/>
    </source>
</evidence>